<evidence type="ECO:0000256" key="1">
    <source>
        <dbReference type="SAM" id="MobiDB-lite"/>
    </source>
</evidence>
<comment type="caution">
    <text evidence="2">The sequence shown here is derived from an EMBL/GenBank/DDBJ whole genome shotgun (WGS) entry which is preliminary data.</text>
</comment>
<evidence type="ECO:0000313" key="3">
    <source>
        <dbReference type="Proteomes" id="UP000249390"/>
    </source>
</evidence>
<dbReference type="Proteomes" id="UP000249390">
    <property type="component" value="Unassembled WGS sequence"/>
</dbReference>
<protein>
    <submittedName>
        <fullName evidence="2">Uncharacterized protein</fullName>
    </submittedName>
</protein>
<keyword evidence="3" id="KW-1185">Reference proteome</keyword>
<sequence length="169" mass="19066">MFGSGQVRPPAFNNTTHTRPATFAEPELKKQRLGADSDGIGGDSISDGSGGGSNGSCGVSNSDGSGVSNVFIGNEQDDVYFEEYKYMLEPEDYENSTLEEKRQYGRYFHQIRISNCYYLDFIPTSPLWTGPRPMDFTKEDDRDSYEAQVMRCIEVAQERRYRGNKNLHT</sequence>
<dbReference type="AlphaFoldDB" id="A0A328DLM6"/>
<name>A0A328DLM6_9ASTE</name>
<feature type="compositionally biased region" description="Basic and acidic residues" evidence="1">
    <location>
        <begin position="26"/>
        <end position="35"/>
    </location>
</feature>
<proteinExistence type="predicted"/>
<accession>A0A328DLM6</accession>
<reference evidence="2 3" key="1">
    <citation type="submission" date="2018-06" db="EMBL/GenBank/DDBJ databases">
        <title>The Genome of Cuscuta australis (Dodder) Provides Insight into the Evolution of Plant Parasitism.</title>
        <authorList>
            <person name="Liu H."/>
        </authorList>
    </citation>
    <scope>NUCLEOTIDE SEQUENCE [LARGE SCALE GENOMIC DNA]</scope>
    <source>
        <strain evidence="3">cv. Yunnan</strain>
        <tissue evidence="2">Vines</tissue>
    </source>
</reference>
<evidence type="ECO:0000313" key="2">
    <source>
        <dbReference type="EMBL" id="RAL46514.1"/>
    </source>
</evidence>
<dbReference type="EMBL" id="NQVE01000122">
    <property type="protein sequence ID" value="RAL46514.1"/>
    <property type="molecule type" value="Genomic_DNA"/>
</dbReference>
<organism evidence="2 3">
    <name type="scientific">Cuscuta australis</name>
    <dbReference type="NCBI Taxonomy" id="267555"/>
    <lineage>
        <taxon>Eukaryota</taxon>
        <taxon>Viridiplantae</taxon>
        <taxon>Streptophyta</taxon>
        <taxon>Embryophyta</taxon>
        <taxon>Tracheophyta</taxon>
        <taxon>Spermatophyta</taxon>
        <taxon>Magnoliopsida</taxon>
        <taxon>eudicotyledons</taxon>
        <taxon>Gunneridae</taxon>
        <taxon>Pentapetalae</taxon>
        <taxon>asterids</taxon>
        <taxon>lamiids</taxon>
        <taxon>Solanales</taxon>
        <taxon>Convolvulaceae</taxon>
        <taxon>Cuscuteae</taxon>
        <taxon>Cuscuta</taxon>
        <taxon>Cuscuta subgen. Grammica</taxon>
        <taxon>Cuscuta sect. Cleistogrammica</taxon>
    </lineage>
</organism>
<gene>
    <name evidence="2" type="ORF">DM860_004793</name>
</gene>
<feature type="region of interest" description="Disordered" evidence="1">
    <location>
        <begin position="1"/>
        <end position="60"/>
    </location>
</feature>